<evidence type="ECO:0000313" key="7">
    <source>
        <dbReference type="Proteomes" id="UP000182961"/>
    </source>
</evidence>
<evidence type="ECO:0000256" key="1">
    <source>
        <dbReference type="ARBA" id="ARBA00022529"/>
    </source>
</evidence>
<dbReference type="InterPro" id="IPR002901">
    <property type="entry name" value="MGlyc_endo_b_GlcNAc-like_dom"/>
</dbReference>
<keyword evidence="1" id="KW-0929">Antimicrobial</keyword>
<accession>A0A1I4YCW4</accession>
<dbReference type="PANTHER" id="PTHR33308">
    <property type="entry name" value="PEPTIDOGLYCAN HYDROLASE FLGJ"/>
    <property type="match status" value="1"/>
</dbReference>
<proteinExistence type="predicted"/>
<dbReference type="eggNOG" id="COG1705">
    <property type="taxonomic scope" value="Bacteria"/>
</dbReference>
<dbReference type="CDD" id="cd00118">
    <property type="entry name" value="LysM"/>
    <property type="match status" value="1"/>
</dbReference>
<dbReference type="RefSeq" id="WP_024982024.1">
    <property type="nucleotide sequence ID" value="NZ_CBCRUM010000016.1"/>
</dbReference>
<dbReference type="AlphaFoldDB" id="A0A1I4YCW4"/>
<dbReference type="InterPro" id="IPR051056">
    <property type="entry name" value="Glycosyl_Hydrolase_73"/>
</dbReference>
<dbReference type="SMART" id="SM00047">
    <property type="entry name" value="LYZ2"/>
    <property type="match status" value="1"/>
</dbReference>
<dbReference type="GO" id="GO:0031640">
    <property type="term" value="P:killing of cells of another organism"/>
    <property type="evidence" value="ECO:0007669"/>
    <property type="project" value="UniProtKB-KW"/>
</dbReference>
<feature type="domain" description="LysM" evidence="5">
    <location>
        <begin position="221"/>
        <end position="264"/>
    </location>
</feature>
<dbReference type="FunFam" id="1.10.530.10:FF:000060">
    <property type="entry name" value="Predicted protein"/>
    <property type="match status" value="1"/>
</dbReference>
<dbReference type="PROSITE" id="PS51782">
    <property type="entry name" value="LYSM"/>
    <property type="match status" value="1"/>
</dbReference>
<dbReference type="PANTHER" id="PTHR33308:SF9">
    <property type="entry name" value="PEPTIDOGLYCAN HYDROLASE FLGJ"/>
    <property type="match status" value="1"/>
</dbReference>
<dbReference type="InterPro" id="IPR018392">
    <property type="entry name" value="LysM"/>
</dbReference>
<dbReference type="Gene3D" id="1.10.530.10">
    <property type="match status" value="1"/>
</dbReference>
<organism evidence="6 7">
    <name type="scientific">Flavobacterium succinicans</name>
    <dbReference type="NCBI Taxonomy" id="29536"/>
    <lineage>
        <taxon>Bacteria</taxon>
        <taxon>Pseudomonadati</taxon>
        <taxon>Bacteroidota</taxon>
        <taxon>Flavobacteriia</taxon>
        <taxon>Flavobacteriales</taxon>
        <taxon>Flavobacteriaceae</taxon>
        <taxon>Flavobacterium</taxon>
    </lineage>
</organism>
<sequence length="265" mass="29959">MIKKAFYFFTLIVLVSCNSSKKAVTSSKNNTSYSKKNKTEVIQSTSKTVTTNDVVHRYIARYKEVAMSNMKQYGIPASIILAQGILESGAGRGTLAVNSNNHFGIKCHSDWAGESVYHDDDSAQECFRKYDNPEGSYKDHALFLTNKKRYAALFSLRKGDYEAWAKGLRAAGYATDPQYPTKLISYIERYQLHQYDNKVLGKKYAFDENQKEKESVASNASLYEVQKGDTLYSISKKFNVLVEDLQRKNNLTDNAISIGQKLIVK</sequence>
<evidence type="ECO:0000313" key="6">
    <source>
        <dbReference type="EMBL" id="SFN35419.1"/>
    </source>
</evidence>
<gene>
    <name evidence="6" type="ORF">SAMN05444143_11140</name>
</gene>
<protein>
    <recommendedName>
        <fullName evidence="4">Peptidoglycan hydrolase</fullName>
    </recommendedName>
</protein>
<reference evidence="7" key="1">
    <citation type="submission" date="2016-10" db="EMBL/GenBank/DDBJ databases">
        <authorList>
            <person name="Varghese N."/>
            <person name="Submissions S."/>
        </authorList>
    </citation>
    <scope>NUCLEOTIDE SEQUENCE [LARGE SCALE GENOMIC DNA]</scope>
    <source>
        <strain evidence="7">DSM 4002</strain>
    </source>
</reference>
<keyword evidence="7" id="KW-1185">Reference proteome</keyword>
<evidence type="ECO:0000259" key="5">
    <source>
        <dbReference type="PROSITE" id="PS51782"/>
    </source>
</evidence>
<name>A0A1I4YCW4_9FLAO</name>
<evidence type="ECO:0000256" key="2">
    <source>
        <dbReference type="ARBA" id="ARBA00022638"/>
    </source>
</evidence>
<evidence type="ECO:0000256" key="4">
    <source>
        <dbReference type="ARBA" id="ARBA00032108"/>
    </source>
</evidence>
<keyword evidence="3 6" id="KW-0378">Hydrolase</keyword>
<dbReference type="EMBL" id="FOUT01000011">
    <property type="protein sequence ID" value="SFN35419.1"/>
    <property type="molecule type" value="Genomic_DNA"/>
</dbReference>
<dbReference type="Gene3D" id="3.10.350.10">
    <property type="entry name" value="LysM domain"/>
    <property type="match status" value="1"/>
</dbReference>
<dbReference type="eggNOG" id="COG1388">
    <property type="taxonomic scope" value="Bacteria"/>
</dbReference>
<dbReference type="Proteomes" id="UP000182961">
    <property type="component" value="Unassembled WGS sequence"/>
</dbReference>
<evidence type="ECO:0000256" key="3">
    <source>
        <dbReference type="ARBA" id="ARBA00022801"/>
    </source>
</evidence>
<dbReference type="Pfam" id="PF01476">
    <property type="entry name" value="LysM"/>
    <property type="match status" value="1"/>
</dbReference>
<keyword evidence="2" id="KW-0081">Bacteriolytic enzyme</keyword>
<dbReference type="SUPFAM" id="SSF54106">
    <property type="entry name" value="LysM domain"/>
    <property type="match status" value="1"/>
</dbReference>
<dbReference type="InterPro" id="IPR036779">
    <property type="entry name" value="LysM_dom_sf"/>
</dbReference>
<dbReference type="Pfam" id="PF01832">
    <property type="entry name" value="Glucosaminidase"/>
    <property type="match status" value="1"/>
</dbReference>
<dbReference type="SMART" id="SM00257">
    <property type="entry name" value="LysM"/>
    <property type="match status" value="1"/>
</dbReference>
<dbReference type="GO" id="GO:0004040">
    <property type="term" value="F:amidase activity"/>
    <property type="evidence" value="ECO:0007669"/>
    <property type="project" value="InterPro"/>
</dbReference>
<dbReference type="GO" id="GO:0042742">
    <property type="term" value="P:defense response to bacterium"/>
    <property type="evidence" value="ECO:0007669"/>
    <property type="project" value="UniProtKB-KW"/>
</dbReference>
<dbReference type="PROSITE" id="PS51257">
    <property type="entry name" value="PROKAR_LIPOPROTEIN"/>
    <property type="match status" value="1"/>
</dbReference>